<proteinExistence type="predicted"/>
<accession>A0ABC9U3X9</accession>
<dbReference type="EMBL" id="AWSU01000005">
    <property type="protein sequence ID" value="ERI80714.1"/>
    <property type="molecule type" value="Genomic_DNA"/>
</dbReference>
<dbReference type="Proteomes" id="UP000016491">
    <property type="component" value="Unassembled WGS sequence"/>
</dbReference>
<gene>
    <name evidence="1" type="ORF">CLOSYM_00072</name>
</gene>
<name>A0ABC9U3X9_CLOSY</name>
<dbReference type="AlphaFoldDB" id="A0ABC9U3X9"/>
<evidence type="ECO:0000313" key="2">
    <source>
        <dbReference type="Proteomes" id="UP000016491"/>
    </source>
</evidence>
<evidence type="ECO:0000313" key="1">
    <source>
        <dbReference type="EMBL" id="ERI80714.1"/>
    </source>
</evidence>
<organism evidence="1 2">
    <name type="scientific">[Clostridium] symbiosum ATCC 14940</name>
    <dbReference type="NCBI Taxonomy" id="411472"/>
    <lineage>
        <taxon>Bacteria</taxon>
        <taxon>Bacillati</taxon>
        <taxon>Bacillota</taxon>
        <taxon>Clostridia</taxon>
        <taxon>Lachnospirales</taxon>
        <taxon>Lachnospiraceae</taxon>
        <taxon>Otoolea</taxon>
    </lineage>
</organism>
<reference evidence="1 2" key="1">
    <citation type="submission" date="2013-07" db="EMBL/GenBank/DDBJ databases">
        <authorList>
            <person name="Weinstock G."/>
            <person name="Sodergren E."/>
            <person name="Wylie T."/>
            <person name="Fulton L."/>
            <person name="Fulton R."/>
            <person name="Fronick C."/>
            <person name="O'Laughlin M."/>
            <person name="Godfrey J."/>
            <person name="Miner T."/>
            <person name="Herter B."/>
            <person name="Appelbaum E."/>
            <person name="Cordes M."/>
            <person name="Lek S."/>
            <person name="Wollam A."/>
            <person name="Pepin K.H."/>
            <person name="Palsikar V.B."/>
            <person name="Mitreva M."/>
            <person name="Wilson R.K."/>
        </authorList>
    </citation>
    <scope>NUCLEOTIDE SEQUENCE [LARGE SCALE GENOMIC DNA]</scope>
    <source>
        <strain evidence="1 2">ATCC 14940</strain>
    </source>
</reference>
<protein>
    <submittedName>
        <fullName evidence="1">Uncharacterized protein</fullName>
    </submittedName>
</protein>
<sequence>MVISAGRIINDTKKIAEVSRTQRFFFWGGFLQPFFNGKILLLSEPMPAALGNHVATAARVRRRIPRAIFFLAF</sequence>
<comment type="caution">
    <text evidence="1">The sequence shown here is derived from an EMBL/GenBank/DDBJ whole genome shotgun (WGS) entry which is preliminary data.</text>
</comment>